<name>A0A199VI47_ANACO</name>
<feature type="region of interest" description="Disordered" evidence="1">
    <location>
        <begin position="156"/>
        <end position="175"/>
    </location>
</feature>
<evidence type="ECO:0000256" key="1">
    <source>
        <dbReference type="SAM" id="MobiDB-lite"/>
    </source>
</evidence>
<gene>
    <name evidence="2" type="ORF">ACMD2_25101</name>
</gene>
<accession>A0A199VI47</accession>
<comment type="caution">
    <text evidence="2">The sequence shown here is derived from an EMBL/GenBank/DDBJ whole genome shotgun (WGS) entry which is preliminary data.</text>
</comment>
<proteinExistence type="predicted"/>
<feature type="region of interest" description="Disordered" evidence="1">
    <location>
        <begin position="263"/>
        <end position="288"/>
    </location>
</feature>
<evidence type="ECO:0000313" key="2">
    <source>
        <dbReference type="EMBL" id="OAY76673.1"/>
    </source>
</evidence>
<reference evidence="2 3" key="1">
    <citation type="journal article" date="2016" name="DNA Res.">
        <title>The draft genome of MD-2 pineapple using hybrid error correction of long reads.</title>
        <authorList>
            <person name="Redwan R.M."/>
            <person name="Saidin A."/>
            <person name="Kumar S.V."/>
        </authorList>
    </citation>
    <scope>NUCLEOTIDE SEQUENCE [LARGE SCALE GENOMIC DNA]</scope>
    <source>
        <strain evidence="3">cv. MD2</strain>
        <tissue evidence="2">Leaf</tissue>
    </source>
</reference>
<dbReference type="PANTHER" id="PTHR33052">
    <property type="entry name" value="DUF4228 DOMAIN PROTEIN-RELATED"/>
    <property type="match status" value="1"/>
</dbReference>
<protein>
    <submittedName>
        <fullName evidence="2">Uncharacterized protein</fullName>
    </submittedName>
</protein>
<dbReference type="Proteomes" id="UP000092600">
    <property type="component" value="Unassembled WGS sequence"/>
</dbReference>
<dbReference type="STRING" id="4615.A0A199VI47"/>
<dbReference type="Pfam" id="PF14009">
    <property type="entry name" value="PADRE"/>
    <property type="match status" value="1"/>
</dbReference>
<organism evidence="2 3">
    <name type="scientific">Ananas comosus</name>
    <name type="common">Pineapple</name>
    <name type="synonym">Ananas ananas</name>
    <dbReference type="NCBI Taxonomy" id="4615"/>
    <lineage>
        <taxon>Eukaryota</taxon>
        <taxon>Viridiplantae</taxon>
        <taxon>Streptophyta</taxon>
        <taxon>Embryophyta</taxon>
        <taxon>Tracheophyta</taxon>
        <taxon>Spermatophyta</taxon>
        <taxon>Magnoliopsida</taxon>
        <taxon>Liliopsida</taxon>
        <taxon>Poales</taxon>
        <taxon>Bromeliaceae</taxon>
        <taxon>Bromelioideae</taxon>
        <taxon>Ananas</taxon>
    </lineage>
</organism>
<dbReference type="EMBL" id="LSRQ01001745">
    <property type="protein sequence ID" value="OAY76673.1"/>
    <property type="molecule type" value="Genomic_DNA"/>
</dbReference>
<dbReference type="InterPro" id="IPR025322">
    <property type="entry name" value="PADRE_dom"/>
</dbReference>
<evidence type="ECO:0000313" key="3">
    <source>
        <dbReference type="Proteomes" id="UP000092600"/>
    </source>
</evidence>
<sequence length="288" mass="30821">MLRGGMAAVFPAAAADSDFSADDDEKLPPARPPSNSIRVVGADGAVRVYECPVSAAEVMTDNPCHLVCRADAAFTIGQKVPALSAADRLLPGHSYFLLPSHFFHSVLSFVSLASSLLLAGGPATATATATAAAKSPTGALQIIVCDQLLMNSDKNTMKPSAAEEKEKEMTSSCGSSSRVCTDEALEKEYREMVKARRERRWTPKLATIGEKCETERSKNWWKRGVLASLGTGRTHDFALGNELVNLSHGGWRVCLRCEPTTLPSTSTEHEVELRPPYGLKSPSSPCAA</sequence>
<dbReference type="AlphaFoldDB" id="A0A199VI47"/>